<evidence type="ECO:0000313" key="4">
    <source>
        <dbReference type="Proteomes" id="UP000568063"/>
    </source>
</evidence>
<organism evidence="2 4">
    <name type="scientific">Methanococcus maripaludis</name>
    <name type="common">Methanococcus deltae</name>
    <dbReference type="NCBI Taxonomy" id="39152"/>
    <lineage>
        <taxon>Archaea</taxon>
        <taxon>Methanobacteriati</taxon>
        <taxon>Methanobacteriota</taxon>
        <taxon>Methanomada group</taxon>
        <taxon>Methanococci</taxon>
        <taxon>Methanococcales</taxon>
        <taxon>Methanococcaceae</taxon>
        <taxon>Methanococcus</taxon>
    </lineage>
</organism>
<dbReference type="EMBL" id="JACDUP010000002">
    <property type="protein sequence ID" value="MBA2868907.1"/>
    <property type="molecule type" value="Genomic_DNA"/>
</dbReference>
<dbReference type="Proteomes" id="UP000568063">
    <property type="component" value="Unassembled WGS sequence"/>
</dbReference>
<name>A0A7J9PDV6_METMI</name>
<sequence length="55" mass="6845">MPNIKQEEQKERNQQKIAEYQREVGPQKQKKQENQDVQKEIRKKQAHQKKHQHKR</sequence>
<proteinExistence type="predicted"/>
<feature type="compositionally biased region" description="Basic residues" evidence="1">
    <location>
        <begin position="41"/>
        <end position="55"/>
    </location>
</feature>
<dbReference type="GeneID" id="43521500"/>
<protein>
    <submittedName>
        <fullName evidence="2">Uncharacterized protein</fullName>
    </submittedName>
</protein>
<evidence type="ECO:0000313" key="3">
    <source>
        <dbReference type="EMBL" id="MBA2868907.1"/>
    </source>
</evidence>
<accession>A0A7J9PDV6</accession>
<feature type="compositionally biased region" description="Basic and acidic residues" evidence="1">
    <location>
        <begin position="1"/>
        <end position="22"/>
    </location>
</feature>
<dbReference type="AlphaFoldDB" id="A0A7J9PDV6"/>
<evidence type="ECO:0000313" key="2">
    <source>
        <dbReference type="EMBL" id="MBA2860890.1"/>
    </source>
</evidence>
<comment type="caution">
    <text evidence="2">The sequence shown here is derived from an EMBL/GenBank/DDBJ whole genome shotgun (WGS) entry which is preliminary data.</text>
</comment>
<gene>
    <name evidence="2" type="ORF">HNP91_001721</name>
    <name evidence="3" type="ORF">HNP95_001086</name>
</gene>
<dbReference type="EMBL" id="JACDUM010000003">
    <property type="protein sequence ID" value="MBA2860890.1"/>
    <property type="molecule type" value="Genomic_DNA"/>
</dbReference>
<evidence type="ECO:0000313" key="5">
    <source>
        <dbReference type="Proteomes" id="UP000571751"/>
    </source>
</evidence>
<feature type="compositionally biased region" description="Basic and acidic residues" evidence="1">
    <location>
        <begin position="30"/>
        <end position="40"/>
    </location>
</feature>
<dbReference type="RefSeq" id="WP_158658961.1">
    <property type="nucleotide sequence ID" value="NZ_CP026606.1"/>
</dbReference>
<reference evidence="4 5" key="1">
    <citation type="submission" date="2020-07" db="EMBL/GenBank/DDBJ databases">
        <title>Genomic Encyclopedia of Type Strains, Phase IV (KMG-V): Genome sequencing to study the core and pangenomes of soil and plant-associated prokaryotes.</title>
        <authorList>
            <person name="Whitman W."/>
        </authorList>
    </citation>
    <scope>NUCLEOTIDE SEQUENCE [LARGE SCALE GENOMIC DNA]</scope>
    <source>
        <strain evidence="3 5">C14</strain>
        <strain evidence="2 4">C9</strain>
    </source>
</reference>
<dbReference type="Proteomes" id="UP000571751">
    <property type="component" value="Unassembled WGS sequence"/>
</dbReference>
<evidence type="ECO:0000256" key="1">
    <source>
        <dbReference type="SAM" id="MobiDB-lite"/>
    </source>
</evidence>
<feature type="region of interest" description="Disordered" evidence="1">
    <location>
        <begin position="1"/>
        <end position="55"/>
    </location>
</feature>